<evidence type="ECO:0000313" key="1">
    <source>
        <dbReference type="EMBL" id="OCA71937.1"/>
    </source>
</evidence>
<dbReference type="OrthoDB" id="4166375at2"/>
<dbReference type="EMBL" id="MAYH01000023">
    <property type="protein sequence ID" value="OCA71937.1"/>
    <property type="molecule type" value="Genomic_DNA"/>
</dbReference>
<accession>A0A1B8ZK84</accession>
<dbReference type="Proteomes" id="UP000092651">
    <property type="component" value="Unassembled WGS sequence"/>
</dbReference>
<proteinExistence type="predicted"/>
<name>A0A1B8ZK84_9FLAO</name>
<sequence>MENSEQQKKIINLGKLFVKELELEPGVDTLSRWMAHYLAEKISYAEESIGMDKDKAEKECFEIILSLWKNRHTLPRGRRPFYNFESIIDTLNQLSPDNEEPYFYTAMQRDETTEFATEHFDYKSVEDWLNIVKEIDKTARIWIEYSLKRAASKAIDKDIGEWVENSTELDDRADVTIITTILDNQFLLYDENKEDLVKNSEIKRLQKRIAELKKYLELNKILLVNYENDLNNIL</sequence>
<keyword evidence="2" id="KW-1185">Reference proteome</keyword>
<protein>
    <submittedName>
        <fullName evidence="1">Uncharacterized protein</fullName>
    </submittedName>
</protein>
<dbReference type="RefSeq" id="WP_065394171.1">
    <property type="nucleotide sequence ID" value="NZ_MAYH01000023.1"/>
</dbReference>
<evidence type="ECO:0000313" key="2">
    <source>
        <dbReference type="Proteomes" id="UP000092651"/>
    </source>
</evidence>
<dbReference type="AlphaFoldDB" id="A0A1B8ZK84"/>
<gene>
    <name evidence="1" type="ORF">BBI01_07205</name>
</gene>
<organism evidence="1 2">
    <name type="scientific">Chryseobacterium artocarpi</name>
    <dbReference type="NCBI Taxonomy" id="1414727"/>
    <lineage>
        <taxon>Bacteria</taxon>
        <taxon>Pseudomonadati</taxon>
        <taxon>Bacteroidota</taxon>
        <taxon>Flavobacteriia</taxon>
        <taxon>Flavobacteriales</taxon>
        <taxon>Weeksellaceae</taxon>
        <taxon>Chryseobacterium group</taxon>
        <taxon>Chryseobacterium</taxon>
    </lineage>
</organism>
<comment type="caution">
    <text evidence="1">The sequence shown here is derived from an EMBL/GenBank/DDBJ whole genome shotgun (WGS) entry which is preliminary data.</text>
</comment>
<reference evidence="1 2" key="1">
    <citation type="submission" date="2016-07" db="EMBL/GenBank/DDBJ databases">
        <authorList>
            <person name="Jeong J.-J."/>
            <person name="Kim D.W."/>
            <person name="Sang M.K."/>
            <person name="Choi I.-G."/>
            <person name="Kim K.D."/>
        </authorList>
    </citation>
    <scope>NUCLEOTIDE SEQUENCE [LARGE SCALE GENOMIC DNA]</scope>
    <source>
        <strain evidence="1 2">UTM-3</strain>
    </source>
</reference>